<proteinExistence type="inferred from homology"/>
<gene>
    <name evidence="4" type="ORF">AWL63_02000</name>
</gene>
<dbReference type="SMART" id="SM00822">
    <property type="entry name" value="PKS_KR"/>
    <property type="match status" value="1"/>
</dbReference>
<dbReference type="PANTHER" id="PTHR43639:SF1">
    <property type="entry name" value="SHORT-CHAIN DEHYDROGENASE_REDUCTASE FAMILY PROTEIN"/>
    <property type="match status" value="1"/>
</dbReference>
<dbReference type="EMBL" id="CP014168">
    <property type="protein sequence ID" value="AOH86436.1"/>
    <property type="molecule type" value="Genomic_DNA"/>
</dbReference>
<dbReference type="STRING" id="1560345.AWL63_02000"/>
<comment type="similarity">
    <text evidence="1">Belongs to the short-chain dehydrogenases/reductases (SDR) family.</text>
</comment>
<dbReference type="Proteomes" id="UP000094256">
    <property type="component" value="Chromosome"/>
</dbReference>
<dbReference type="SUPFAM" id="SSF51735">
    <property type="entry name" value="NAD(P)-binding Rossmann-fold domains"/>
    <property type="match status" value="1"/>
</dbReference>
<feature type="domain" description="Ketoreductase" evidence="3">
    <location>
        <begin position="8"/>
        <end position="192"/>
    </location>
</feature>
<reference evidence="4 5" key="1">
    <citation type="submission" date="2016-01" db="EMBL/GenBank/DDBJ databases">
        <title>Complete genome and mega plasmid sequence of Sphingomonas panacis DCY99 elicits systemic resistance in rice to Xanthomonas oryzae.</title>
        <authorList>
            <person name="Kim Y.J."/>
            <person name="Yang D.C."/>
            <person name="Sing P."/>
        </authorList>
    </citation>
    <scope>NUCLEOTIDE SEQUENCE [LARGE SCALE GENOMIC DNA]</scope>
    <source>
        <strain evidence="4 5">DCY99</strain>
    </source>
</reference>
<dbReference type="InterPro" id="IPR036291">
    <property type="entry name" value="NAD(P)-bd_dom_sf"/>
</dbReference>
<evidence type="ECO:0000259" key="3">
    <source>
        <dbReference type="SMART" id="SM00822"/>
    </source>
</evidence>
<sequence>MSTRFEGKKAIVTGGSRGIGAAIAKRLAADGADVAITYAGNQEAANVTVGAITAAGRRGHAIQANAGDPAAQAAAIGQAIDSLGGLDILVHNAGVFEIAAVDQTDSAAFERIFAVNVGGVQAGTAAAAPRINDGGRIIIIGSINGDRAFMPGLAPYGASKAAVAGLARGWARDLAPRGILVNVVQPGPVDTDMNPADGAIAEQFTAMIPLGRYGRTEEIAAVTAFLASDEASFITGTTIDVDGGVSA</sequence>
<dbReference type="OrthoDB" id="154414at2"/>
<organism evidence="4 5">
    <name type="scientific">Sphingomonas panacis</name>
    <dbReference type="NCBI Taxonomy" id="1560345"/>
    <lineage>
        <taxon>Bacteria</taxon>
        <taxon>Pseudomonadati</taxon>
        <taxon>Pseudomonadota</taxon>
        <taxon>Alphaproteobacteria</taxon>
        <taxon>Sphingomonadales</taxon>
        <taxon>Sphingomonadaceae</taxon>
        <taxon>Sphingomonas</taxon>
    </lineage>
</organism>
<keyword evidence="5" id="KW-1185">Reference proteome</keyword>
<keyword evidence="2" id="KW-0560">Oxidoreductase</keyword>
<dbReference type="PANTHER" id="PTHR43639">
    <property type="entry name" value="OXIDOREDUCTASE, SHORT-CHAIN DEHYDROGENASE/REDUCTASE FAMILY (AFU_ORTHOLOGUE AFUA_5G02870)"/>
    <property type="match status" value="1"/>
</dbReference>
<dbReference type="RefSeq" id="WP_069206946.1">
    <property type="nucleotide sequence ID" value="NZ_CP014168.1"/>
</dbReference>
<dbReference type="InterPro" id="IPR057326">
    <property type="entry name" value="KR_dom"/>
</dbReference>
<dbReference type="InterPro" id="IPR002347">
    <property type="entry name" value="SDR_fam"/>
</dbReference>
<evidence type="ECO:0000256" key="1">
    <source>
        <dbReference type="ARBA" id="ARBA00006484"/>
    </source>
</evidence>
<protein>
    <submittedName>
        <fullName evidence="4">Oxidoreductase</fullName>
    </submittedName>
</protein>
<dbReference type="PRINTS" id="PR00081">
    <property type="entry name" value="GDHRDH"/>
</dbReference>
<accession>A0A1B3ZG78</accession>
<dbReference type="FunFam" id="3.40.50.720:FF:000084">
    <property type="entry name" value="Short-chain dehydrogenase reductase"/>
    <property type="match status" value="1"/>
</dbReference>
<dbReference type="Gene3D" id="3.40.50.720">
    <property type="entry name" value="NAD(P)-binding Rossmann-like Domain"/>
    <property type="match status" value="1"/>
</dbReference>
<evidence type="ECO:0000313" key="5">
    <source>
        <dbReference type="Proteomes" id="UP000094256"/>
    </source>
</evidence>
<dbReference type="PRINTS" id="PR00080">
    <property type="entry name" value="SDRFAMILY"/>
</dbReference>
<name>A0A1B3ZG78_9SPHN</name>
<evidence type="ECO:0000256" key="2">
    <source>
        <dbReference type="ARBA" id="ARBA00023002"/>
    </source>
</evidence>
<dbReference type="PROSITE" id="PS00061">
    <property type="entry name" value="ADH_SHORT"/>
    <property type="match status" value="1"/>
</dbReference>
<dbReference type="GO" id="GO:0016491">
    <property type="term" value="F:oxidoreductase activity"/>
    <property type="evidence" value="ECO:0007669"/>
    <property type="project" value="UniProtKB-KW"/>
</dbReference>
<dbReference type="Pfam" id="PF13561">
    <property type="entry name" value="adh_short_C2"/>
    <property type="match status" value="1"/>
</dbReference>
<evidence type="ECO:0000313" key="4">
    <source>
        <dbReference type="EMBL" id="AOH86436.1"/>
    </source>
</evidence>
<dbReference type="InterPro" id="IPR020904">
    <property type="entry name" value="Sc_DH/Rdtase_CS"/>
</dbReference>
<dbReference type="KEGG" id="span:AWL63_02000"/>
<dbReference type="AlphaFoldDB" id="A0A1B3ZG78"/>